<dbReference type="Pfam" id="PF12732">
    <property type="entry name" value="YtxH"/>
    <property type="match status" value="1"/>
</dbReference>
<gene>
    <name evidence="3" type="ORF">J21TS3_39960</name>
</gene>
<feature type="region of interest" description="Disordered" evidence="1">
    <location>
        <begin position="106"/>
        <end position="133"/>
    </location>
</feature>
<keyword evidence="4" id="KW-1185">Reference proteome</keyword>
<name>A0ABQ4M0W0_9BACL</name>
<evidence type="ECO:0008006" key="5">
    <source>
        <dbReference type="Google" id="ProtNLM"/>
    </source>
</evidence>
<comment type="caution">
    <text evidence="3">The sequence shown here is derived from an EMBL/GenBank/DDBJ whole genome shotgun (WGS) entry which is preliminary data.</text>
</comment>
<dbReference type="EMBL" id="BORW01000027">
    <property type="protein sequence ID" value="GIO69175.1"/>
    <property type="molecule type" value="Genomic_DNA"/>
</dbReference>
<feature type="transmembrane region" description="Helical" evidence="2">
    <location>
        <begin position="18"/>
        <end position="37"/>
    </location>
</feature>
<feature type="compositionally biased region" description="Basic and acidic residues" evidence="1">
    <location>
        <begin position="108"/>
        <end position="121"/>
    </location>
</feature>
<evidence type="ECO:0000256" key="1">
    <source>
        <dbReference type="SAM" id="MobiDB-lite"/>
    </source>
</evidence>
<evidence type="ECO:0000256" key="2">
    <source>
        <dbReference type="SAM" id="Phobius"/>
    </source>
</evidence>
<feature type="compositionally biased region" description="Polar residues" evidence="1">
    <location>
        <begin position="124"/>
        <end position="133"/>
    </location>
</feature>
<sequence length="133" mass="13501">MNKTETDCQVQSGGTSTFLKGALVGGLLGAAAALLFAPKSGRELRGDLSGTISTMTDKSKELASTLGEKASDVAKSVSSKTTELAKSVNEGKNSIMESVKQASADLAEDAKNASDKVKAAAEDASQTAAGKME</sequence>
<keyword evidence="2" id="KW-1133">Transmembrane helix</keyword>
<dbReference type="InterPro" id="IPR052928">
    <property type="entry name" value="Desiccation-related_membrane"/>
</dbReference>
<evidence type="ECO:0000313" key="3">
    <source>
        <dbReference type="EMBL" id="GIO69175.1"/>
    </source>
</evidence>
<dbReference type="RefSeq" id="WP_212951856.1">
    <property type="nucleotide sequence ID" value="NZ_BORW01000027.1"/>
</dbReference>
<organism evidence="3 4">
    <name type="scientific">Paenibacillus cookii</name>
    <dbReference type="NCBI Taxonomy" id="157839"/>
    <lineage>
        <taxon>Bacteria</taxon>
        <taxon>Bacillati</taxon>
        <taxon>Bacillota</taxon>
        <taxon>Bacilli</taxon>
        <taxon>Bacillales</taxon>
        <taxon>Paenibacillaceae</taxon>
        <taxon>Paenibacillus</taxon>
    </lineage>
</organism>
<evidence type="ECO:0000313" key="4">
    <source>
        <dbReference type="Proteomes" id="UP000680638"/>
    </source>
</evidence>
<dbReference type="PANTHER" id="PTHR35792">
    <property type="entry name" value="GENERAL STRESS PROTEIN"/>
    <property type="match status" value="1"/>
</dbReference>
<dbReference type="InterPro" id="IPR024623">
    <property type="entry name" value="YtxH"/>
</dbReference>
<dbReference type="PANTHER" id="PTHR35792:SF1">
    <property type="entry name" value="SLL0268 PROTEIN"/>
    <property type="match status" value="1"/>
</dbReference>
<feature type="region of interest" description="Disordered" evidence="1">
    <location>
        <begin position="66"/>
        <end position="93"/>
    </location>
</feature>
<keyword evidence="2" id="KW-0472">Membrane</keyword>
<dbReference type="Proteomes" id="UP000680638">
    <property type="component" value="Unassembled WGS sequence"/>
</dbReference>
<reference evidence="3 4" key="1">
    <citation type="submission" date="2021-03" db="EMBL/GenBank/DDBJ databases">
        <title>Antimicrobial resistance genes in bacteria isolated from Japanese honey, and their potential for conferring macrolide and lincosamide resistance in the American foulbrood pathogen Paenibacillus larvae.</title>
        <authorList>
            <person name="Okamoto M."/>
            <person name="Kumagai M."/>
            <person name="Kanamori H."/>
            <person name="Takamatsu D."/>
        </authorList>
    </citation>
    <scope>NUCLEOTIDE SEQUENCE [LARGE SCALE GENOMIC DNA]</scope>
    <source>
        <strain evidence="3 4">J21TS3</strain>
    </source>
</reference>
<accession>A0ABQ4M0W0</accession>
<protein>
    <recommendedName>
        <fullName evidence="5">YtxH domain-containing protein</fullName>
    </recommendedName>
</protein>
<keyword evidence="2" id="KW-0812">Transmembrane</keyword>
<proteinExistence type="predicted"/>
<dbReference type="Gene3D" id="1.20.120.20">
    <property type="entry name" value="Apolipoprotein"/>
    <property type="match status" value="1"/>
</dbReference>